<accession>A0A915CDG1</accession>
<proteinExistence type="predicted"/>
<sequence>LLWKSNAQFSVYRRIGSFKKDKKEIAFVHQRHRRPHASNSLFVAHIIPLLLKYVPNAFKMLISIPTHSPRIHLYVVGMRMKWMRRNNCPRVPLISKATSTSNLC</sequence>
<dbReference type="AlphaFoldDB" id="A0A915CDG1"/>
<evidence type="ECO:0000313" key="1">
    <source>
        <dbReference type="Proteomes" id="UP000887569"/>
    </source>
</evidence>
<name>A0A915CDG1_PARUN</name>
<dbReference type="Proteomes" id="UP000887569">
    <property type="component" value="Unplaced"/>
</dbReference>
<reference evidence="2" key="1">
    <citation type="submission" date="2022-11" db="UniProtKB">
        <authorList>
            <consortium name="WormBaseParasite"/>
        </authorList>
    </citation>
    <scope>IDENTIFICATION</scope>
</reference>
<organism evidence="1 2">
    <name type="scientific">Parascaris univalens</name>
    <name type="common">Nematode worm</name>
    <dbReference type="NCBI Taxonomy" id="6257"/>
    <lineage>
        <taxon>Eukaryota</taxon>
        <taxon>Metazoa</taxon>
        <taxon>Ecdysozoa</taxon>
        <taxon>Nematoda</taxon>
        <taxon>Chromadorea</taxon>
        <taxon>Rhabditida</taxon>
        <taxon>Spirurina</taxon>
        <taxon>Ascaridomorpha</taxon>
        <taxon>Ascaridoidea</taxon>
        <taxon>Ascarididae</taxon>
        <taxon>Parascaris</taxon>
    </lineage>
</organism>
<dbReference type="WBParaSite" id="PgR133_g008_t01">
    <property type="protein sequence ID" value="PgR133_g008_t01"/>
    <property type="gene ID" value="PgR133_g008"/>
</dbReference>
<evidence type="ECO:0000313" key="2">
    <source>
        <dbReference type="WBParaSite" id="PgR133_g008_t01"/>
    </source>
</evidence>
<protein>
    <submittedName>
        <fullName evidence="2">Uncharacterized protein</fullName>
    </submittedName>
</protein>
<keyword evidence="1" id="KW-1185">Reference proteome</keyword>